<dbReference type="Proteomes" id="UP001479436">
    <property type="component" value="Unassembled WGS sequence"/>
</dbReference>
<evidence type="ECO:0000256" key="2">
    <source>
        <dbReference type="ARBA" id="ARBA00023242"/>
    </source>
</evidence>
<feature type="compositionally biased region" description="Polar residues" evidence="3">
    <location>
        <begin position="35"/>
        <end position="49"/>
    </location>
</feature>
<keyword evidence="6" id="KW-1185">Reference proteome</keyword>
<feature type="region of interest" description="Disordered" evidence="3">
    <location>
        <begin position="153"/>
        <end position="191"/>
    </location>
</feature>
<evidence type="ECO:0000259" key="4">
    <source>
        <dbReference type="PROSITE" id="PS00036"/>
    </source>
</evidence>
<organism evidence="5 6">
    <name type="scientific">Basidiobolus ranarum</name>
    <dbReference type="NCBI Taxonomy" id="34480"/>
    <lineage>
        <taxon>Eukaryota</taxon>
        <taxon>Fungi</taxon>
        <taxon>Fungi incertae sedis</taxon>
        <taxon>Zoopagomycota</taxon>
        <taxon>Entomophthoromycotina</taxon>
        <taxon>Basidiobolomycetes</taxon>
        <taxon>Basidiobolales</taxon>
        <taxon>Basidiobolaceae</taxon>
        <taxon>Basidiobolus</taxon>
    </lineage>
</organism>
<dbReference type="Gene3D" id="1.20.5.170">
    <property type="match status" value="1"/>
</dbReference>
<evidence type="ECO:0000313" key="5">
    <source>
        <dbReference type="EMBL" id="KAK9766865.1"/>
    </source>
</evidence>
<dbReference type="PANTHER" id="PTHR40621:SF6">
    <property type="entry name" value="AP-1-LIKE TRANSCRIPTION FACTOR YAP1-RELATED"/>
    <property type="match status" value="1"/>
</dbReference>
<reference evidence="5 6" key="1">
    <citation type="submission" date="2023-04" db="EMBL/GenBank/DDBJ databases">
        <title>Genome of Basidiobolus ranarum AG-B5.</title>
        <authorList>
            <person name="Stajich J.E."/>
            <person name="Carter-House D."/>
            <person name="Gryganskyi A."/>
        </authorList>
    </citation>
    <scope>NUCLEOTIDE SEQUENCE [LARGE SCALE GENOMIC DNA]</scope>
    <source>
        <strain evidence="5 6">AG-B5</strain>
    </source>
</reference>
<gene>
    <name evidence="5" type="ORF">K7432_003725</name>
</gene>
<dbReference type="PANTHER" id="PTHR40621">
    <property type="entry name" value="TRANSCRIPTION FACTOR KAPC-RELATED"/>
    <property type="match status" value="1"/>
</dbReference>
<comment type="caution">
    <text evidence="5">The sequence shown here is derived from an EMBL/GenBank/DDBJ whole genome shotgun (WGS) entry which is preliminary data.</text>
</comment>
<accession>A0ABR2WZB4</accession>
<dbReference type="PROSITE" id="PS00036">
    <property type="entry name" value="BZIP_BASIC"/>
    <property type="match status" value="1"/>
</dbReference>
<dbReference type="SUPFAM" id="SSF57959">
    <property type="entry name" value="Leucine zipper domain"/>
    <property type="match status" value="1"/>
</dbReference>
<dbReference type="InterPro" id="IPR004827">
    <property type="entry name" value="bZIP"/>
</dbReference>
<protein>
    <recommendedName>
        <fullName evidence="4">BZIP domain-containing protein</fullName>
    </recommendedName>
</protein>
<name>A0ABR2WZB4_9FUNG</name>
<feature type="domain" description="BZIP" evidence="4">
    <location>
        <begin position="53"/>
        <end position="68"/>
    </location>
</feature>
<feature type="region of interest" description="Disordered" evidence="3">
    <location>
        <begin position="376"/>
        <end position="395"/>
    </location>
</feature>
<feature type="compositionally biased region" description="Polar residues" evidence="3">
    <location>
        <begin position="153"/>
        <end position="162"/>
    </location>
</feature>
<evidence type="ECO:0000313" key="6">
    <source>
        <dbReference type="Proteomes" id="UP001479436"/>
    </source>
</evidence>
<dbReference type="Pfam" id="PF00170">
    <property type="entry name" value="bZIP_1"/>
    <property type="match status" value="1"/>
</dbReference>
<dbReference type="InterPro" id="IPR050936">
    <property type="entry name" value="AP-1-like"/>
</dbReference>
<evidence type="ECO:0000256" key="1">
    <source>
        <dbReference type="ARBA" id="ARBA00004123"/>
    </source>
</evidence>
<keyword evidence="2" id="KW-0539">Nucleus</keyword>
<dbReference type="EMBL" id="JASJQH010000117">
    <property type="protein sequence ID" value="KAK9766865.1"/>
    <property type="molecule type" value="Genomic_DNA"/>
</dbReference>
<evidence type="ECO:0000256" key="3">
    <source>
        <dbReference type="SAM" id="MobiDB-lite"/>
    </source>
</evidence>
<dbReference type="InterPro" id="IPR046347">
    <property type="entry name" value="bZIP_sf"/>
</dbReference>
<comment type="subcellular location">
    <subcellularLocation>
        <location evidence="1">Nucleus</location>
    </subcellularLocation>
</comment>
<feature type="region of interest" description="Disordered" evidence="3">
    <location>
        <begin position="35"/>
        <end position="62"/>
    </location>
</feature>
<proteinExistence type="predicted"/>
<sequence length="395" mass="44266">MDTKLDKEKRAQPKVSIDAHVSTFRIENLTNELDASSELNDQTPGSKSLVSAKRAAQNRAAQRAFRQRKEQHIKGLESKAKRLDIVAKNSLKLKAENEALWQIINRIKNGENIHNLTLPDKVELEDEGELPLESMSYFDESAQDDSYMSSYVQKEEATSPTFRSKAFNSVPDDKHFPSPVPPPAQGKANDFRRFSTDSNSTTSSCSFSPVNPKSFSRRLSTHGFPGPNVPIDYPSNNPPSSSITDMSTIPKTPHVISMNDHRFHSLQQSQEPNIAEYNTSVTNNQTSISHHDPMLNLQSTTYSPSTEQPSTYFNPEGANLSFLQYGWIFDSHAPQPDKGGSYSGVFGMSQQELDQNHEIMNNLYSLLEMDSQIKDQQDEIRKPSPVLSSKIVDVN</sequence>